<organism evidence="15 16">
    <name type="scientific">Eptatretus burgeri</name>
    <name type="common">Inshore hagfish</name>
    <dbReference type="NCBI Taxonomy" id="7764"/>
    <lineage>
        <taxon>Eukaryota</taxon>
        <taxon>Metazoa</taxon>
        <taxon>Chordata</taxon>
        <taxon>Craniata</taxon>
        <taxon>Vertebrata</taxon>
        <taxon>Cyclostomata</taxon>
        <taxon>Myxini</taxon>
        <taxon>Myxiniformes</taxon>
        <taxon>Myxinidae</taxon>
        <taxon>Eptatretinae</taxon>
        <taxon>Eptatretus</taxon>
    </lineage>
</organism>
<evidence type="ECO:0000256" key="6">
    <source>
        <dbReference type="ARBA" id="ARBA00022775"/>
    </source>
</evidence>
<dbReference type="InterPro" id="IPR011701">
    <property type="entry name" value="MFS"/>
</dbReference>
<dbReference type="GO" id="GO:0006836">
    <property type="term" value="P:neurotransmitter transport"/>
    <property type="evidence" value="ECO:0007669"/>
    <property type="project" value="UniProtKB-KW"/>
</dbReference>
<evidence type="ECO:0000256" key="9">
    <source>
        <dbReference type="ARBA" id="ARBA00023136"/>
    </source>
</evidence>
<feature type="compositionally biased region" description="Basic and acidic residues" evidence="12">
    <location>
        <begin position="17"/>
        <end position="27"/>
    </location>
</feature>
<dbReference type="NCBIfam" id="TIGR01299">
    <property type="entry name" value="synapt_SV2"/>
    <property type="match status" value="1"/>
</dbReference>
<feature type="transmembrane region" description="Helical" evidence="13">
    <location>
        <begin position="113"/>
        <end position="140"/>
    </location>
</feature>
<feature type="transmembrane region" description="Helical" evidence="13">
    <location>
        <begin position="240"/>
        <end position="262"/>
    </location>
</feature>
<dbReference type="GO" id="GO:0022857">
    <property type="term" value="F:transmembrane transporter activity"/>
    <property type="evidence" value="ECO:0007669"/>
    <property type="project" value="InterPro"/>
</dbReference>
<feature type="transmembrane region" description="Helical" evidence="13">
    <location>
        <begin position="182"/>
        <end position="198"/>
    </location>
</feature>
<dbReference type="FunFam" id="1.20.1250.20:FF:000014">
    <property type="entry name" value="synaptic vesicle glycoprotein 2A"/>
    <property type="match status" value="1"/>
</dbReference>
<dbReference type="Pfam" id="PF00083">
    <property type="entry name" value="Sugar_tr"/>
    <property type="match status" value="1"/>
</dbReference>
<dbReference type="GO" id="GO:0030672">
    <property type="term" value="C:synaptic vesicle membrane"/>
    <property type="evidence" value="ECO:0007669"/>
    <property type="project" value="UniProtKB-SubCell"/>
</dbReference>
<dbReference type="FunFam" id="1.20.1250.20:FF:000009">
    <property type="entry name" value="Synaptic vesicle glycoprotein 2A"/>
    <property type="match status" value="1"/>
</dbReference>
<feature type="transmembrane region" description="Helical" evidence="13">
    <location>
        <begin position="204"/>
        <end position="228"/>
    </location>
</feature>
<protein>
    <recommendedName>
        <fullName evidence="14">Major facilitator superfamily (MFS) profile domain-containing protein</fullName>
    </recommendedName>
</protein>
<feature type="transmembrane region" description="Helical" evidence="13">
    <location>
        <begin position="571"/>
        <end position="590"/>
    </location>
</feature>
<evidence type="ECO:0000256" key="13">
    <source>
        <dbReference type="SAM" id="Phobius"/>
    </source>
</evidence>
<dbReference type="PROSITE" id="PS50850">
    <property type="entry name" value="MFS"/>
    <property type="match status" value="1"/>
</dbReference>
<keyword evidence="7 13" id="KW-1133">Transmembrane helix</keyword>
<evidence type="ECO:0000256" key="1">
    <source>
        <dbReference type="ARBA" id="ARBA00004644"/>
    </source>
</evidence>
<keyword evidence="5 13" id="KW-0812">Transmembrane</keyword>
<dbReference type="Gene3D" id="1.20.1250.20">
    <property type="entry name" value="MFS general substrate transporter like domains"/>
    <property type="match status" value="2"/>
</dbReference>
<reference evidence="15" key="2">
    <citation type="submission" date="2025-09" db="UniProtKB">
        <authorList>
            <consortium name="Ensembl"/>
        </authorList>
    </citation>
    <scope>IDENTIFICATION</scope>
</reference>
<keyword evidence="11" id="KW-0968">Cytoplasmic vesicle</keyword>
<feature type="compositionally biased region" description="Acidic residues" evidence="12">
    <location>
        <begin position="45"/>
        <end position="61"/>
    </location>
</feature>
<feature type="transmembrane region" description="Helical" evidence="13">
    <location>
        <begin position="631"/>
        <end position="653"/>
    </location>
</feature>
<dbReference type="InterPro" id="IPR022308">
    <property type="entry name" value="SV2"/>
</dbReference>
<dbReference type="AlphaFoldDB" id="A0A8C4N803"/>
<evidence type="ECO:0000256" key="2">
    <source>
        <dbReference type="ARBA" id="ARBA00008335"/>
    </source>
</evidence>
<feature type="transmembrane region" description="Helical" evidence="13">
    <location>
        <begin position="659"/>
        <end position="679"/>
    </location>
</feature>
<keyword evidence="9 13" id="KW-0472">Membrane</keyword>
<dbReference type="InterPro" id="IPR005828">
    <property type="entry name" value="MFS_sugar_transport-like"/>
</dbReference>
<dbReference type="InterPro" id="IPR055415">
    <property type="entry name" value="LD_SV2"/>
</dbReference>
<evidence type="ECO:0000256" key="4">
    <source>
        <dbReference type="ARBA" id="ARBA00022553"/>
    </source>
</evidence>
<dbReference type="InterPro" id="IPR020846">
    <property type="entry name" value="MFS_dom"/>
</dbReference>
<evidence type="ECO:0000313" key="15">
    <source>
        <dbReference type="Ensembl" id="ENSEBUP00000003672.1"/>
    </source>
</evidence>
<keyword evidence="6" id="KW-0532">Neurotransmitter transport</keyword>
<dbReference type="GO" id="GO:0007268">
    <property type="term" value="P:chemical synaptic transmission"/>
    <property type="evidence" value="ECO:0007669"/>
    <property type="project" value="InterPro"/>
</dbReference>
<comment type="subcellular location">
    <subcellularLocation>
        <location evidence="1">Cytoplasmic vesicle</location>
        <location evidence="1">Secretory vesicle</location>
        <location evidence="1">Synaptic vesicle membrane</location>
        <topology evidence="1">Multi-pass membrane protein</topology>
    </subcellularLocation>
</comment>
<dbReference type="Gene3D" id="2.160.20.80">
    <property type="entry name" value="E3 ubiquitin-protein ligase SopA"/>
    <property type="match status" value="1"/>
</dbReference>
<dbReference type="Pfam" id="PF23894">
    <property type="entry name" value="LD_SV2"/>
    <property type="match status" value="1"/>
</dbReference>
<dbReference type="FunFam" id="2.160.20.80:FF:000001">
    <property type="entry name" value="Synaptic vesicle glycoprotein 2A"/>
    <property type="match status" value="1"/>
</dbReference>
<evidence type="ECO:0000256" key="3">
    <source>
        <dbReference type="ARBA" id="ARBA00022448"/>
    </source>
</evidence>
<evidence type="ECO:0000256" key="11">
    <source>
        <dbReference type="ARBA" id="ARBA00023329"/>
    </source>
</evidence>
<dbReference type="PANTHER" id="PTHR23511:SF6">
    <property type="entry name" value="SYNAPTIC VESICLE GLYCOPROTEIN 2C"/>
    <property type="match status" value="1"/>
</dbReference>
<dbReference type="PANTHER" id="PTHR23511">
    <property type="entry name" value="SYNAPTIC VESICLE GLYCOPROTEIN 2"/>
    <property type="match status" value="1"/>
</dbReference>
<evidence type="ECO:0000256" key="12">
    <source>
        <dbReference type="SAM" id="MobiDB-lite"/>
    </source>
</evidence>
<feature type="domain" description="Major facilitator superfamily (MFS) profile" evidence="14">
    <location>
        <begin position="115"/>
        <end position="684"/>
    </location>
</feature>
<dbReference type="OMA" id="IEYEAHT"/>
<accession>A0A8C4N803</accession>
<dbReference type="InterPro" id="IPR036259">
    <property type="entry name" value="MFS_trans_sf"/>
</dbReference>
<evidence type="ECO:0000256" key="7">
    <source>
        <dbReference type="ARBA" id="ARBA00022989"/>
    </source>
</evidence>
<comment type="similarity">
    <text evidence="2">Belongs to the major facilitator superfamily.</text>
</comment>
<keyword evidence="16" id="KW-1185">Reference proteome</keyword>
<evidence type="ECO:0000313" key="16">
    <source>
        <dbReference type="Proteomes" id="UP000694388"/>
    </source>
</evidence>
<feature type="transmembrane region" description="Helical" evidence="13">
    <location>
        <begin position="596"/>
        <end position="619"/>
    </location>
</feature>
<feature type="region of interest" description="Disordered" evidence="12">
    <location>
        <begin position="1"/>
        <end position="71"/>
    </location>
</feature>
<dbReference type="SUPFAM" id="SSF103473">
    <property type="entry name" value="MFS general substrate transporter"/>
    <property type="match status" value="2"/>
</dbReference>
<evidence type="ECO:0000256" key="8">
    <source>
        <dbReference type="ARBA" id="ARBA00023018"/>
    </source>
</evidence>
<name>A0A8C4N803_EPTBU</name>
<feature type="transmembrane region" description="Helical" evidence="13">
    <location>
        <begin position="394"/>
        <end position="415"/>
    </location>
</feature>
<sequence>MDNMHGYQGSSMVQYQDHNDQDSRILDEGYLAFREGSDRRTEDGASSEETEGHDEDDEIYEGEYQGIPAGSRTKPGMTVWEAGMDTELRNHEEELAEQYEVIMQECGHSRFQWLLYLSLGFALMADGVEVFVVGFVLPSAEQNMCMPQEKSSWMGICVYVGMMLGALSWGGLADKIGRRQSLLMALSFNSFFTCFSSFMQSYEAFLFCHFFSGFGIGGTAPIAFPYFSEFLSRDKRGEHLSWLCMFGMIGGIYASALAWAIIPHYGWSFSMGSAYQFHSWRVFVITCALPALASIVAITFMPESPRFLLQMGWHDKAWMVLKQVHDTNMRAKGTPEKVFSVHQIGILQPKDEIVEIQTETGTWYQRFHVRIKTLLHLMWKNFLKCFEFRIRRSAVLLMAVWFTLSFGYFGLSIWFPKMIQQLQDEEYDSKVKIFDGERVKDFTFNFTLENQIHLHGEFVNVRFINMKFKSVTFMNFLFDNCDFDDITSMNTYFKNCTLRSTSFYNTDIYKEKFINSHLDNCTFKLFKQGCHIDFSNDYSAYWVYFVTFLGILAVLPGNIMSALFMDKVGRLNMLGGSMVISAISCFLLWFGNSQAVLIGILCLYNGLSISAWNSLDVLTTEIFPSDRRTSGFGFLSALGRLATIFGSLAFGSLVMTTKAYPILLASSLLLFGGLVAFKLPDTHNLILM</sequence>
<dbReference type="Ensembl" id="ENSEBUT00000004055.1">
    <property type="protein sequence ID" value="ENSEBUP00000003672.1"/>
    <property type="gene ID" value="ENSEBUG00000002648.1"/>
</dbReference>
<dbReference type="SUPFAM" id="SSF141571">
    <property type="entry name" value="Pentapeptide repeat-like"/>
    <property type="match status" value="1"/>
</dbReference>
<feature type="transmembrane region" description="Helical" evidence="13">
    <location>
        <begin position="152"/>
        <end position="170"/>
    </location>
</feature>
<dbReference type="InterPro" id="IPR005829">
    <property type="entry name" value="Sugar_transporter_CS"/>
</dbReference>
<dbReference type="Pfam" id="PF07690">
    <property type="entry name" value="MFS_1"/>
    <property type="match status" value="1"/>
</dbReference>
<evidence type="ECO:0000259" key="14">
    <source>
        <dbReference type="PROSITE" id="PS50850"/>
    </source>
</evidence>
<keyword evidence="8" id="KW-0770">Synapse</keyword>
<feature type="transmembrane region" description="Helical" evidence="13">
    <location>
        <begin position="282"/>
        <end position="301"/>
    </location>
</feature>
<dbReference type="GeneTree" id="ENSGT00950000182940"/>
<keyword evidence="3" id="KW-0813">Transport</keyword>
<evidence type="ECO:0000256" key="10">
    <source>
        <dbReference type="ARBA" id="ARBA00023180"/>
    </source>
</evidence>
<reference evidence="15" key="1">
    <citation type="submission" date="2025-08" db="UniProtKB">
        <authorList>
            <consortium name="Ensembl"/>
        </authorList>
    </citation>
    <scope>IDENTIFICATION</scope>
</reference>
<keyword evidence="4" id="KW-0597">Phosphoprotein</keyword>
<dbReference type="Proteomes" id="UP000694388">
    <property type="component" value="Unplaced"/>
</dbReference>
<keyword evidence="10" id="KW-0325">Glycoprotein</keyword>
<feature type="transmembrane region" description="Helical" evidence="13">
    <location>
        <begin position="541"/>
        <end position="564"/>
    </location>
</feature>
<evidence type="ECO:0000256" key="5">
    <source>
        <dbReference type="ARBA" id="ARBA00022692"/>
    </source>
</evidence>
<proteinExistence type="inferred from homology"/>
<dbReference type="PROSITE" id="PS00217">
    <property type="entry name" value="SUGAR_TRANSPORT_2"/>
    <property type="match status" value="1"/>
</dbReference>